<feature type="domain" description="Diacylglycerol glucosyltransferase N-terminal" evidence="6">
    <location>
        <begin position="20"/>
        <end position="188"/>
    </location>
</feature>
<dbReference type="PANTHER" id="PTHR43025">
    <property type="entry name" value="MONOGALACTOSYLDIACYLGLYCEROL SYNTHASE"/>
    <property type="match status" value="1"/>
</dbReference>
<evidence type="ECO:0000259" key="6">
    <source>
        <dbReference type="Pfam" id="PF06925"/>
    </source>
</evidence>
<organism evidence="7 8">
    <name type="scientific">Piscinibacter gummiphilus</name>
    <dbReference type="NCBI Taxonomy" id="946333"/>
    <lineage>
        <taxon>Bacteria</taxon>
        <taxon>Pseudomonadati</taxon>
        <taxon>Pseudomonadota</taxon>
        <taxon>Betaproteobacteria</taxon>
        <taxon>Burkholderiales</taxon>
        <taxon>Sphaerotilaceae</taxon>
        <taxon>Piscinibacter</taxon>
    </lineage>
</organism>
<dbReference type="Gene3D" id="3.40.50.2000">
    <property type="entry name" value="Glycogen Phosphorylase B"/>
    <property type="match status" value="1"/>
</dbReference>
<keyword evidence="8" id="KW-1185">Reference proteome</keyword>
<gene>
    <name evidence="7" type="ORF">RXV79_02915</name>
</gene>
<dbReference type="PANTHER" id="PTHR43025:SF3">
    <property type="entry name" value="MONOGALACTOSYLDIACYLGLYCEROL SYNTHASE 1, CHLOROPLASTIC"/>
    <property type="match status" value="1"/>
</dbReference>
<comment type="similarity">
    <text evidence="2">Belongs to the glycosyltransferase 28 family.</text>
</comment>
<protein>
    <submittedName>
        <fullName evidence="7">Glycosyltransferase</fullName>
    </submittedName>
</protein>
<dbReference type="InterPro" id="IPR050519">
    <property type="entry name" value="Glycosyltransf_28_UgtP"/>
</dbReference>
<accession>A0ABZ0D2Q6</accession>
<dbReference type="EMBL" id="CP136336">
    <property type="protein sequence ID" value="WOB09014.1"/>
    <property type="molecule type" value="Genomic_DNA"/>
</dbReference>
<dbReference type="Proteomes" id="UP001303946">
    <property type="component" value="Chromosome"/>
</dbReference>
<evidence type="ECO:0000259" key="5">
    <source>
        <dbReference type="Pfam" id="PF04101"/>
    </source>
</evidence>
<dbReference type="Pfam" id="PF06925">
    <property type="entry name" value="MGDG_synth"/>
    <property type="match status" value="1"/>
</dbReference>
<reference evidence="7 8" key="1">
    <citation type="submission" date="2023-10" db="EMBL/GenBank/DDBJ databases">
        <title>Bacteria for the degradation of biodegradable plastic PBAT(Polybutylene adipate terephthalate).</title>
        <authorList>
            <person name="Weon H.-Y."/>
            <person name="Yeon J."/>
        </authorList>
    </citation>
    <scope>NUCLEOTIDE SEQUENCE [LARGE SCALE GENOMIC DNA]</scope>
    <source>
        <strain evidence="7 8">SBD 7-3</strain>
    </source>
</reference>
<dbReference type="RefSeq" id="WP_316701972.1">
    <property type="nucleotide sequence ID" value="NZ_CP136336.1"/>
</dbReference>
<evidence type="ECO:0000256" key="3">
    <source>
        <dbReference type="ARBA" id="ARBA00022676"/>
    </source>
</evidence>
<comment type="subcellular location">
    <subcellularLocation>
        <location evidence="1">Membrane</location>
    </subcellularLocation>
</comment>
<evidence type="ECO:0000313" key="7">
    <source>
        <dbReference type="EMBL" id="WOB09014.1"/>
    </source>
</evidence>
<feature type="domain" description="Glycosyl transferase family 28 C-terminal" evidence="5">
    <location>
        <begin position="240"/>
        <end position="327"/>
    </location>
</feature>
<proteinExistence type="inferred from homology"/>
<evidence type="ECO:0000313" key="8">
    <source>
        <dbReference type="Proteomes" id="UP001303946"/>
    </source>
</evidence>
<dbReference type="InterPro" id="IPR007235">
    <property type="entry name" value="Glyco_trans_28_C"/>
</dbReference>
<evidence type="ECO:0000256" key="2">
    <source>
        <dbReference type="ARBA" id="ARBA00006962"/>
    </source>
</evidence>
<dbReference type="Pfam" id="PF04101">
    <property type="entry name" value="Glyco_tran_28_C"/>
    <property type="match status" value="1"/>
</dbReference>
<evidence type="ECO:0000256" key="4">
    <source>
        <dbReference type="ARBA" id="ARBA00022679"/>
    </source>
</evidence>
<dbReference type="SUPFAM" id="SSF53756">
    <property type="entry name" value="UDP-Glycosyltransferase/glycogen phosphorylase"/>
    <property type="match status" value="1"/>
</dbReference>
<name>A0ABZ0D2Q6_9BURK</name>
<evidence type="ECO:0000256" key="1">
    <source>
        <dbReference type="ARBA" id="ARBA00004370"/>
    </source>
</evidence>
<keyword evidence="4" id="KW-0808">Transferase</keyword>
<keyword evidence="3" id="KW-0328">Glycosyltransferase</keyword>
<dbReference type="InterPro" id="IPR009695">
    <property type="entry name" value="Diacylglyc_glucosyltr_N"/>
</dbReference>
<sequence>MNDLTPAPLLLLHATAGAGHTRAAQAVSAALRQLGAPAHHTVDTLACTSSLFRKLYAQAYIDLVQRAPELWGHLYDRYDVVKPPRSKTTRARLAFDKANSTRFKDLLAATQPRAILCTHFLPMALLSDLKGRGKLATPVHAVVTDVSPHAFWVYPHIDHYHVATEVGARELQRKGIAAERISVSGIPIDPVFAERTPAAAMRATLGLPERPTVLLLSGGFGVGPLVAMLDSFAGDDCGLSLVVVAGRNAELEAACRERAKTLKLPVTVHGFVTNIHQLMDAADLVVTKPGGLTTNEVLAKGKPMALVAPIPGQEQRNCDYLLEEGAAVRLHDEPDAAWHLARWLGDAKRMADMRANAERIARPQAAIDVARRLVAALGA</sequence>